<evidence type="ECO:0000313" key="2">
    <source>
        <dbReference type="EMBL" id="KGR92274.1"/>
    </source>
</evidence>
<keyword evidence="1" id="KW-1133">Transmembrane helix</keyword>
<feature type="transmembrane region" description="Helical" evidence="1">
    <location>
        <begin position="19"/>
        <end position="39"/>
    </location>
</feature>
<sequence>MKNAFQTIFWGYFFVWLDFYIMIDLLPDPVGYFLIYAGVKRIASKFTIGKRVTNLSLVLVILSIPNVLGPASTGGNSFLQSYELFGWSWYSIAFVVIDLLLIFYTFQLILEVVRTHGSVRLIKRSKNLFIAYFCAVFLFYLSTTFAMNLPNNFILSITMGLLVISFVMHILFLMLLLDVRRVNVLRINDLEMDESLKY</sequence>
<feature type="transmembrane region" description="Helical" evidence="1">
    <location>
        <begin position="88"/>
        <end position="106"/>
    </location>
</feature>
<evidence type="ECO:0000313" key="3">
    <source>
        <dbReference type="Proteomes" id="UP000030595"/>
    </source>
</evidence>
<dbReference type="eggNOG" id="ENOG50306MB">
    <property type="taxonomic scope" value="Bacteria"/>
</dbReference>
<dbReference type="RefSeq" id="WP_036170711.1">
    <property type="nucleotide sequence ID" value="NZ_AVCZ01000001.1"/>
</dbReference>
<organism evidence="2 3">
    <name type="scientific">Ureibacillus massiliensis 4400831 = CIP 108448 = CCUG 49529</name>
    <dbReference type="NCBI Taxonomy" id="1211035"/>
    <lineage>
        <taxon>Bacteria</taxon>
        <taxon>Bacillati</taxon>
        <taxon>Bacillota</taxon>
        <taxon>Bacilli</taxon>
        <taxon>Bacillales</taxon>
        <taxon>Caryophanaceae</taxon>
        <taxon>Ureibacillus</taxon>
    </lineage>
</organism>
<keyword evidence="3" id="KW-1185">Reference proteome</keyword>
<feature type="transmembrane region" description="Helical" evidence="1">
    <location>
        <begin position="153"/>
        <end position="177"/>
    </location>
</feature>
<gene>
    <name evidence="2" type="ORF">CD30_00115</name>
</gene>
<evidence type="ECO:0000256" key="1">
    <source>
        <dbReference type="SAM" id="Phobius"/>
    </source>
</evidence>
<dbReference type="EMBL" id="JPVQ01000001">
    <property type="protein sequence ID" value="KGR92274.1"/>
    <property type="molecule type" value="Genomic_DNA"/>
</dbReference>
<proteinExistence type="predicted"/>
<keyword evidence="1" id="KW-0812">Transmembrane</keyword>
<accession>A0A0A3J5J1</accession>
<dbReference type="AlphaFoldDB" id="A0A0A3J5J1"/>
<keyword evidence="1" id="KW-0472">Membrane</keyword>
<dbReference type="Proteomes" id="UP000030595">
    <property type="component" value="Unassembled WGS sequence"/>
</dbReference>
<comment type="caution">
    <text evidence="2">The sequence shown here is derived from an EMBL/GenBank/DDBJ whole genome shotgun (WGS) entry which is preliminary data.</text>
</comment>
<feature type="transmembrane region" description="Helical" evidence="1">
    <location>
        <begin position="127"/>
        <end position="147"/>
    </location>
</feature>
<dbReference type="OrthoDB" id="2596219at2"/>
<feature type="transmembrane region" description="Helical" evidence="1">
    <location>
        <begin position="51"/>
        <end position="68"/>
    </location>
</feature>
<reference evidence="2 3" key="1">
    <citation type="submission" date="2014-02" db="EMBL/GenBank/DDBJ databases">
        <title>Draft genome sequence of Lysinibacillus massiliensis CCUG 49529.</title>
        <authorList>
            <person name="Zhang F."/>
            <person name="Wang G."/>
            <person name="Zhang L."/>
        </authorList>
    </citation>
    <scope>NUCLEOTIDE SEQUENCE [LARGE SCALE GENOMIC DNA]</scope>
    <source>
        <strain evidence="2 3">CCUG 49529</strain>
    </source>
</reference>
<name>A0A0A3J5J1_9BACL</name>
<protein>
    <submittedName>
        <fullName evidence="2">Uncharacterized protein</fullName>
    </submittedName>
</protein>